<dbReference type="Pfam" id="PF13274">
    <property type="entry name" value="SocA_Panacea"/>
    <property type="match status" value="1"/>
</dbReference>
<evidence type="ECO:0000313" key="2">
    <source>
        <dbReference type="EMBL" id="MBE6512962.1"/>
    </source>
</evidence>
<evidence type="ECO:0000313" key="3">
    <source>
        <dbReference type="Proteomes" id="UP000732619"/>
    </source>
</evidence>
<dbReference type="AlphaFoldDB" id="A0A8T3VNV2"/>
<gene>
    <name evidence="2" type="ORF">E7Z75_07490</name>
</gene>
<reference evidence="2" key="1">
    <citation type="submission" date="2019-04" db="EMBL/GenBank/DDBJ databases">
        <title>Evolution of Biomass-Degrading Anaerobic Consortia Revealed by Metagenomics.</title>
        <authorList>
            <person name="Peng X."/>
        </authorList>
    </citation>
    <scope>NUCLEOTIDE SEQUENCE</scope>
    <source>
        <strain evidence="2">SIG14</strain>
    </source>
</reference>
<proteinExistence type="predicted"/>
<dbReference type="InterPro" id="IPR025272">
    <property type="entry name" value="SocA_Panacea"/>
</dbReference>
<comment type="caution">
    <text evidence="2">The sequence shown here is derived from an EMBL/GenBank/DDBJ whole genome shotgun (WGS) entry which is preliminary data.</text>
</comment>
<evidence type="ECO:0000259" key="1">
    <source>
        <dbReference type="Pfam" id="PF13274"/>
    </source>
</evidence>
<name>A0A8T3VNV2_METOL</name>
<dbReference type="EMBL" id="SUTG01000039">
    <property type="protein sequence ID" value="MBE6512962.1"/>
    <property type="molecule type" value="Genomic_DNA"/>
</dbReference>
<dbReference type="Proteomes" id="UP000732619">
    <property type="component" value="Unassembled WGS sequence"/>
</dbReference>
<accession>A0A8T3VNV2</accession>
<feature type="domain" description="Antitoxin SocA-like Panacea" evidence="1">
    <location>
        <begin position="36"/>
        <end position="130"/>
    </location>
</feature>
<sequence length="166" mass="20425">MFNRDFKKETYIKVILYIISRCTHKENLGKTVISVLLYFIDFNYYELYGESLTNEVYLKSRIGIVPKHFNEIMNQLIRSHNLYYRQEVYYYYIIKRYYIRQIPLFNFTKDEQMVINNAIYELSDFSATDLLIYQRGDMPYKLSDLDSQLDYNHVFYRDELYSVRKY</sequence>
<protein>
    <submittedName>
        <fullName evidence="2">DUF4065 domain-containing protein</fullName>
    </submittedName>
</protein>
<organism evidence="2 3">
    <name type="scientific">Methanobrevibacter olleyae</name>
    <dbReference type="NCBI Taxonomy" id="294671"/>
    <lineage>
        <taxon>Archaea</taxon>
        <taxon>Methanobacteriati</taxon>
        <taxon>Methanobacteriota</taxon>
        <taxon>Methanomada group</taxon>
        <taxon>Methanobacteria</taxon>
        <taxon>Methanobacteriales</taxon>
        <taxon>Methanobacteriaceae</taxon>
        <taxon>Methanobrevibacter</taxon>
    </lineage>
</organism>